<dbReference type="Proteomes" id="UP000613255">
    <property type="component" value="Unassembled WGS sequence"/>
</dbReference>
<dbReference type="RefSeq" id="WP_198686794.1">
    <property type="nucleotide sequence ID" value="NZ_JAEIJD010000013.1"/>
</dbReference>
<dbReference type="AlphaFoldDB" id="A0A934HSU2"/>
<dbReference type="InterPro" id="IPR009956">
    <property type="entry name" value="Post-segregation_anti-tox_CcdA"/>
</dbReference>
<organism evidence="2 3">
    <name type="scientific">Pontibaca salina</name>
    <dbReference type="NCBI Taxonomy" id="2795731"/>
    <lineage>
        <taxon>Bacteria</taxon>
        <taxon>Pseudomonadati</taxon>
        <taxon>Pseudomonadota</taxon>
        <taxon>Alphaproteobacteria</taxon>
        <taxon>Rhodobacterales</taxon>
        <taxon>Roseobacteraceae</taxon>
        <taxon>Pontibaca</taxon>
    </lineage>
</organism>
<keyword evidence="1" id="KW-1277">Toxin-antitoxin system</keyword>
<evidence type="ECO:0000313" key="3">
    <source>
        <dbReference type="Proteomes" id="UP000613255"/>
    </source>
</evidence>
<evidence type="ECO:0000313" key="2">
    <source>
        <dbReference type="EMBL" id="MBI6630772.1"/>
    </source>
</evidence>
<name>A0A934HSU2_9RHOB</name>
<evidence type="ECO:0000256" key="1">
    <source>
        <dbReference type="ARBA" id="ARBA00022649"/>
    </source>
</evidence>
<keyword evidence="3" id="KW-1185">Reference proteome</keyword>
<accession>A0A934HSU2</accession>
<proteinExistence type="predicted"/>
<dbReference type="EMBL" id="JAEIJD010000013">
    <property type="protein sequence ID" value="MBI6630772.1"/>
    <property type="molecule type" value="Genomic_DNA"/>
</dbReference>
<comment type="caution">
    <text evidence="2">The sequence shown here is derived from an EMBL/GenBank/DDBJ whole genome shotgun (WGS) entry which is preliminary data.</text>
</comment>
<protein>
    <submittedName>
        <fullName evidence="2">Type II toxin-antitoxin system CcdA family antitoxin</fullName>
    </submittedName>
</protein>
<reference evidence="2" key="1">
    <citation type="submission" date="2020-12" db="EMBL/GenBank/DDBJ databases">
        <title>Pontibaca salina gen. nov., sp. nov., isolated from marine sediment.</title>
        <authorList>
            <person name="Bo J."/>
            <person name="Wang S."/>
            <person name="Song X."/>
            <person name="Du Z."/>
        </authorList>
    </citation>
    <scope>NUCLEOTIDE SEQUENCE</scope>
    <source>
        <strain evidence="2">S1109L</strain>
    </source>
</reference>
<dbReference type="Pfam" id="PF07362">
    <property type="entry name" value="CcdA"/>
    <property type="match status" value="1"/>
</dbReference>
<gene>
    <name evidence="2" type="ORF">JAO82_12875</name>
</gene>
<sequence length="84" mass="8691">MMLATKRKNALALDAAALGGAKALGVDVSAVAEAALIKAVAEAQHEKWLAVNADAFASQAHWYTRHGHPLAAIMTAPGGSSWKI</sequence>